<dbReference type="InParanoid" id="A0A7N2MJQ8"/>
<dbReference type="InterPro" id="IPR002550">
    <property type="entry name" value="CNNM"/>
</dbReference>
<reference evidence="4" key="2">
    <citation type="submission" date="2021-01" db="UniProtKB">
        <authorList>
            <consortium name="EnsemblPlants"/>
        </authorList>
    </citation>
    <scope>IDENTIFICATION</scope>
</reference>
<dbReference type="Proteomes" id="UP000594261">
    <property type="component" value="Chromosome 9"/>
</dbReference>
<dbReference type="OMA" id="ACINCKL"/>
<sequence>MAASDVQCCEPMFWVYLVICVVLVCFAGLMSGLTLGLLSISLVDLEVLAKAAIKLNFNTADIVSPILAEKIIPIALPIFVDGLLPAWGAILVSVTLVLAFGEIIPQALCSRYGLSVGAKLSFLVRLLVLILLPISYPISKLLDWLLGERHSPLLGRAELKTFVDMHACKVSVSDIHSACINCKLCAIHEVSRKLIMIRK</sequence>
<keyword evidence="1 2" id="KW-0472">Membrane</keyword>
<evidence type="ECO:0000256" key="1">
    <source>
        <dbReference type="PROSITE-ProRule" id="PRU01193"/>
    </source>
</evidence>
<dbReference type="EnsemblPlants" id="QL09p012615:mrna">
    <property type="protein sequence ID" value="QL09p012615:mrna"/>
    <property type="gene ID" value="QL09p012615"/>
</dbReference>
<dbReference type="EMBL" id="LRBV02000009">
    <property type="status" value="NOT_ANNOTATED_CDS"/>
    <property type="molecule type" value="Genomic_DNA"/>
</dbReference>
<proteinExistence type="predicted"/>
<feature type="domain" description="CNNM transmembrane" evidence="3">
    <location>
        <begin position="9"/>
        <end position="177"/>
    </location>
</feature>
<feature type="transmembrane region" description="Helical" evidence="2">
    <location>
        <begin position="86"/>
        <end position="104"/>
    </location>
</feature>
<keyword evidence="1 2" id="KW-1133">Transmembrane helix</keyword>
<dbReference type="Gramene" id="QL09p012615:mrna">
    <property type="protein sequence ID" value="QL09p012615:mrna"/>
    <property type="gene ID" value="QL09p012615"/>
</dbReference>
<keyword evidence="5" id="KW-1185">Reference proteome</keyword>
<evidence type="ECO:0000259" key="3">
    <source>
        <dbReference type="PROSITE" id="PS51846"/>
    </source>
</evidence>
<dbReference type="InterPro" id="IPR045095">
    <property type="entry name" value="ACDP"/>
</dbReference>
<dbReference type="GO" id="GO:0016020">
    <property type="term" value="C:membrane"/>
    <property type="evidence" value="ECO:0007669"/>
    <property type="project" value="UniProtKB-UniRule"/>
</dbReference>
<feature type="transmembrane region" description="Helical" evidence="2">
    <location>
        <begin position="12"/>
        <end position="38"/>
    </location>
</feature>
<reference evidence="4 5" key="1">
    <citation type="journal article" date="2016" name="G3 (Bethesda)">
        <title>First Draft Assembly and Annotation of the Genome of a California Endemic Oak Quercus lobata Nee (Fagaceae).</title>
        <authorList>
            <person name="Sork V.L."/>
            <person name="Fitz-Gibbon S.T."/>
            <person name="Puiu D."/>
            <person name="Crepeau M."/>
            <person name="Gugger P.F."/>
            <person name="Sherman R."/>
            <person name="Stevens K."/>
            <person name="Langley C.H."/>
            <person name="Pellegrini M."/>
            <person name="Salzberg S.L."/>
        </authorList>
    </citation>
    <scope>NUCLEOTIDE SEQUENCE [LARGE SCALE GENOMIC DNA]</scope>
    <source>
        <strain evidence="4 5">cv. SW786</strain>
    </source>
</reference>
<dbReference type="PANTHER" id="PTHR12064:SF36">
    <property type="entry name" value="DOMAIN-CONTAINING PROTEIN, PUTATIVE, EXPRESSED-RELATED"/>
    <property type="match status" value="1"/>
</dbReference>
<dbReference type="Pfam" id="PF01595">
    <property type="entry name" value="CNNM"/>
    <property type="match status" value="1"/>
</dbReference>
<name>A0A7N2MJQ8_QUELO</name>
<dbReference type="PROSITE" id="PS51846">
    <property type="entry name" value="CNNM"/>
    <property type="match status" value="1"/>
</dbReference>
<dbReference type="GO" id="GO:0005737">
    <property type="term" value="C:cytoplasm"/>
    <property type="evidence" value="ECO:0007669"/>
    <property type="project" value="TreeGrafter"/>
</dbReference>
<evidence type="ECO:0000313" key="4">
    <source>
        <dbReference type="EnsemblPlants" id="QL09p012615:mrna"/>
    </source>
</evidence>
<dbReference type="AlphaFoldDB" id="A0A7N2MJQ8"/>
<organism evidence="4 5">
    <name type="scientific">Quercus lobata</name>
    <name type="common">Valley oak</name>
    <dbReference type="NCBI Taxonomy" id="97700"/>
    <lineage>
        <taxon>Eukaryota</taxon>
        <taxon>Viridiplantae</taxon>
        <taxon>Streptophyta</taxon>
        <taxon>Embryophyta</taxon>
        <taxon>Tracheophyta</taxon>
        <taxon>Spermatophyta</taxon>
        <taxon>Magnoliopsida</taxon>
        <taxon>eudicotyledons</taxon>
        <taxon>Gunneridae</taxon>
        <taxon>Pentapetalae</taxon>
        <taxon>rosids</taxon>
        <taxon>fabids</taxon>
        <taxon>Fagales</taxon>
        <taxon>Fagaceae</taxon>
        <taxon>Quercus</taxon>
    </lineage>
</organism>
<evidence type="ECO:0000256" key="2">
    <source>
        <dbReference type="SAM" id="Phobius"/>
    </source>
</evidence>
<accession>A0A7N2MJQ8</accession>
<evidence type="ECO:0000313" key="5">
    <source>
        <dbReference type="Proteomes" id="UP000594261"/>
    </source>
</evidence>
<dbReference type="PANTHER" id="PTHR12064">
    <property type="entry name" value="METAL TRANSPORTER CNNM"/>
    <property type="match status" value="1"/>
</dbReference>
<protein>
    <recommendedName>
        <fullName evidence="3">CNNM transmembrane domain-containing protein</fullName>
    </recommendedName>
</protein>
<keyword evidence="1 2" id="KW-0812">Transmembrane</keyword>
<dbReference type="GO" id="GO:0030026">
    <property type="term" value="P:intracellular manganese ion homeostasis"/>
    <property type="evidence" value="ECO:0007669"/>
    <property type="project" value="TreeGrafter"/>
</dbReference>
<dbReference type="GO" id="GO:0010960">
    <property type="term" value="P:magnesium ion homeostasis"/>
    <property type="evidence" value="ECO:0007669"/>
    <property type="project" value="InterPro"/>
</dbReference>
<feature type="transmembrane region" description="Helical" evidence="2">
    <location>
        <begin position="116"/>
        <end position="136"/>
    </location>
</feature>